<evidence type="ECO:0000256" key="4">
    <source>
        <dbReference type="ARBA" id="ARBA00022729"/>
    </source>
</evidence>
<accession>A0AAN9EW80</accession>
<dbReference type="Pfam" id="PF00112">
    <property type="entry name" value="Peptidase_C1"/>
    <property type="match status" value="1"/>
</dbReference>
<protein>
    <recommendedName>
        <fullName evidence="9">Vignain</fullName>
    </recommendedName>
    <alternativeName>
        <fullName evidence="10">Bean endopeptidase</fullName>
    </alternativeName>
</protein>
<dbReference type="Gene3D" id="3.90.70.10">
    <property type="entry name" value="Cysteine proteinases"/>
    <property type="match status" value="1"/>
</dbReference>
<dbReference type="InterPro" id="IPR025661">
    <property type="entry name" value="Pept_asp_AS"/>
</dbReference>
<gene>
    <name evidence="14" type="ORF">RJT34_31310</name>
</gene>
<dbReference type="InterPro" id="IPR025660">
    <property type="entry name" value="Pept_his_AS"/>
</dbReference>
<evidence type="ECO:0000256" key="2">
    <source>
        <dbReference type="ARBA" id="ARBA00008455"/>
    </source>
</evidence>
<dbReference type="GO" id="GO:0008234">
    <property type="term" value="F:cysteine-type peptidase activity"/>
    <property type="evidence" value="ECO:0007669"/>
    <property type="project" value="UniProtKB-KW"/>
</dbReference>
<dbReference type="InterPro" id="IPR039417">
    <property type="entry name" value="Peptidase_C1A_papain-like"/>
</dbReference>
<evidence type="ECO:0000256" key="1">
    <source>
        <dbReference type="ARBA" id="ARBA00004319"/>
    </source>
</evidence>
<comment type="subcellular location">
    <subcellularLocation>
        <location evidence="1">Endoplasmic reticulum lumen</location>
    </subcellularLocation>
</comment>
<dbReference type="FunFam" id="3.90.70.10:FF:000023">
    <property type="entry name" value="Senescence-specific cysteine protease SAG39"/>
    <property type="match status" value="1"/>
</dbReference>
<dbReference type="InterPro" id="IPR038765">
    <property type="entry name" value="Papain-like_cys_pep_sf"/>
</dbReference>
<dbReference type="PROSITE" id="PS00639">
    <property type="entry name" value="THIOL_PROTEASE_HIS"/>
    <property type="match status" value="1"/>
</dbReference>
<feature type="domain" description="Peptidase C1A papain C-terminal" evidence="12">
    <location>
        <begin position="144"/>
        <end position="360"/>
    </location>
</feature>
<dbReference type="InterPro" id="IPR013128">
    <property type="entry name" value="Peptidase_C1A"/>
</dbReference>
<keyword evidence="3" id="KW-0645">Protease</keyword>
<evidence type="ECO:0000259" key="13">
    <source>
        <dbReference type="SMART" id="SM00848"/>
    </source>
</evidence>
<keyword evidence="11" id="KW-0812">Transmembrane</keyword>
<keyword evidence="6" id="KW-0788">Thiol protease</keyword>
<evidence type="ECO:0000313" key="14">
    <source>
        <dbReference type="EMBL" id="KAK7263716.1"/>
    </source>
</evidence>
<name>A0AAN9EW80_CLITE</name>
<dbReference type="SMART" id="SM00645">
    <property type="entry name" value="Pept_C1"/>
    <property type="match status" value="1"/>
</dbReference>
<evidence type="ECO:0000259" key="12">
    <source>
        <dbReference type="SMART" id="SM00645"/>
    </source>
</evidence>
<organism evidence="14 15">
    <name type="scientific">Clitoria ternatea</name>
    <name type="common">Butterfly pea</name>
    <dbReference type="NCBI Taxonomy" id="43366"/>
    <lineage>
        <taxon>Eukaryota</taxon>
        <taxon>Viridiplantae</taxon>
        <taxon>Streptophyta</taxon>
        <taxon>Embryophyta</taxon>
        <taxon>Tracheophyta</taxon>
        <taxon>Spermatophyta</taxon>
        <taxon>Magnoliopsida</taxon>
        <taxon>eudicotyledons</taxon>
        <taxon>Gunneridae</taxon>
        <taxon>Pentapetalae</taxon>
        <taxon>rosids</taxon>
        <taxon>fabids</taxon>
        <taxon>Fabales</taxon>
        <taxon>Fabaceae</taxon>
        <taxon>Papilionoideae</taxon>
        <taxon>50 kb inversion clade</taxon>
        <taxon>NPAAA clade</taxon>
        <taxon>indigoferoid/millettioid clade</taxon>
        <taxon>Phaseoleae</taxon>
        <taxon>Clitoria</taxon>
    </lineage>
</organism>
<dbReference type="SUPFAM" id="SSF54001">
    <property type="entry name" value="Cysteine proteinases"/>
    <property type="match status" value="1"/>
</dbReference>
<keyword evidence="15" id="KW-1185">Reference proteome</keyword>
<dbReference type="InterPro" id="IPR013201">
    <property type="entry name" value="Prot_inhib_I29"/>
</dbReference>
<dbReference type="PROSITE" id="PS00640">
    <property type="entry name" value="THIOL_PROTEASE_ASN"/>
    <property type="match status" value="1"/>
</dbReference>
<keyword evidence="5" id="KW-0378">Hydrolase</keyword>
<evidence type="ECO:0000256" key="11">
    <source>
        <dbReference type="SAM" id="Phobius"/>
    </source>
</evidence>
<proteinExistence type="inferred from homology"/>
<dbReference type="PRINTS" id="PR00705">
    <property type="entry name" value="PAPAIN"/>
</dbReference>
<dbReference type="SMART" id="SM00848">
    <property type="entry name" value="Inhibitor_I29"/>
    <property type="match status" value="1"/>
</dbReference>
<keyword evidence="7" id="KW-1015">Disulfide bond</keyword>
<evidence type="ECO:0000256" key="7">
    <source>
        <dbReference type="ARBA" id="ARBA00023157"/>
    </source>
</evidence>
<dbReference type="PROSITE" id="PS00139">
    <property type="entry name" value="THIOL_PROTEASE_CYS"/>
    <property type="match status" value="1"/>
</dbReference>
<keyword evidence="11" id="KW-0472">Membrane</keyword>
<evidence type="ECO:0000256" key="3">
    <source>
        <dbReference type="ARBA" id="ARBA00022670"/>
    </source>
</evidence>
<feature type="domain" description="Cathepsin propeptide inhibitor" evidence="13">
    <location>
        <begin position="63"/>
        <end position="119"/>
    </location>
</feature>
<evidence type="ECO:0000256" key="6">
    <source>
        <dbReference type="ARBA" id="ARBA00022807"/>
    </source>
</evidence>
<dbReference type="InterPro" id="IPR000169">
    <property type="entry name" value="Pept_cys_AS"/>
</dbReference>
<keyword evidence="11" id="KW-1133">Transmembrane helix</keyword>
<dbReference type="Pfam" id="PF08246">
    <property type="entry name" value="Inhibitor_I29"/>
    <property type="match status" value="1"/>
</dbReference>
<evidence type="ECO:0000313" key="15">
    <source>
        <dbReference type="Proteomes" id="UP001359559"/>
    </source>
</evidence>
<dbReference type="CDD" id="cd02248">
    <property type="entry name" value="Peptidase_C1A"/>
    <property type="match status" value="1"/>
</dbReference>
<keyword evidence="4" id="KW-0732">Signal</keyword>
<sequence length="362" mass="40229">MNPRLASILHLHREPNKMTTTILTCAIFNLLILCNTWISASASEFAPMHKHNPSNLQAMELRFERWQKQNGRNYKDKEEWEVRFGIYQANIKFIERKNSQKNSYNLTDNKFADLTNEEFKTTYLGFRTRKLSHAEFRYHEQGDLPESKDWRKEGVVTDVKDQGSCGSCWAFSAVAAVEGINKIKSGELVSLSEQELVDCDVGNGNQGCSGGLMETAFAFIEKNGGLTTTEDYPYEGVDGTCNKVKAGHHVVNISGYEKVPANDEVMLKAAVANQPVSVAIDAGGYAFQLYSQGVFSGICGRQLNHGVAIVGYGEKNGDQYWIVKNSWGADWGESGYIRMKRGATNKAGICGIAMKGSYPVKN</sequence>
<dbReference type="PANTHER" id="PTHR12411">
    <property type="entry name" value="CYSTEINE PROTEASE FAMILY C1-RELATED"/>
    <property type="match status" value="1"/>
</dbReference>
<dbReference type="GO" id="GO:0006508">
    <property type="term" value="P:proteolysis"/>
    <property type="evidence" value="ECO:0007669"/>
    <property type="project" value="UniProtKB-KW"/>
</dbReference>
<evidence type="ECO:0000256" key="10">
    <source>
        <dbReference type="ARBA" id="ARBA00080531"/>
    </source>
</evidence>
<dbReference type="EMBL" id="JAYKXN010000008">
    <property type="protein sequence ID" value="KAK7263716.1"/>
    <property type="molecule type" value="Genomic_DNA"/>
</dbReference>
<evidence type="ECO:0000256" key="9">
    <source>
        <dbReference type="ARBA" id="ARBA00069575"/>
    </source>
</evidence>
<feature type="transmembrane region" description="Helical" evidence="11">
    <location>
        <begin position="21"/>
        <end position="40"/>
    </location>
</feature>
<comment type="caution">
    <text evidence="14">The sequence shown here is derived from an EMBL/GenBank/DDBJ whole genome shotgun (WGS) entry which is preliminary data.</text>
</comment>
<comment type="similarity">
    <text evidence="2">Belongs to the peptidase C1 family.</text>
</comment>
<keyword evidence="8" id="KW-0325">Glycoprotein</keyword>
<reference evidence="14 15" key="1">
    <citation type="submission" date="2024-01" db="EMBL/GenBank/DDBJ databases">
        <title>The genomes of 5 underutilized Papilionoideae crops provide insights into root nodulation and disease resistance.</title>
        <authorList>
            <person name="Yuan L."/>
        </authorList>
    </citation>
    <scope>NUCLEOTIDE SEQUENCE [LARGE SCALE GENOMIC DNA]</scope>
    <source>
        <strain evidence="14">LY-2023</strain>
        <tissue evidence="14">Leaf</tissue>
    </source>
</reference>
<dbReference type="InterPro" id="IPR000668">
    <property type="entry name" value="Peptidase_C1A_C"/>
</dbReference>
<dbReference type="GO" id="GO:0005788">
    <property type="term" value="C:endoplasmic reticulum lumen"/>
    <property type="evidence" value="ECO:0007669"/>
    <property type="project" value="UniProtKB-SubCell"/>
</dbReference>
<dbReference type="AlphaFoldDB" id="A0AAN9EW80"/>
<evidence type="ECO:0000256" key="5">
    <source>
        <dbReference type="ARBA" id="ARBA00022801"/>
    </source>
</evidence>
<evidence type="ECO:0000256" key="8">
    <source>
        <dbReference type="ARBA" id="ARBA00023180"/>
    </source>
</evidence>
<dbReference type="Proteomes" id="UP001359559">
    <property type="component" value="Unassembled WGS sequence"/>
</dbReference>